<evidence type="ECO:0000259" key="7">
    <source>
        <dbReference type="Pfam" id="PF09335"/>
    </source>
</evidence>
<dbReference type="RefSeq" id="WP_154554691.1">
    <property type="nucleotide sequence ID" value="NZ_VUNA01000014.1"/>
</dbReference>
<keyword evidence="3 6" id="KW-0812">Transmembrane</keyword>
<keyword evidence="5 6" id="KW-0472">Membrane</keyword>
<evidence type="ECO:0000256" key="2">
    <source>
        <dbReference type="ARBA" id="ARBA00022475"/>
    </source>
</evidence>
<feature type="transmembrane region" description="Helical" evidence="6">
    <location>
        <begin position="17"/>
        <end position="44"/>
    </location>
</feature>
<gene>
    <name evidence="8" type="ORF">FYJ65_07345</name>
</gene>
<feature type="transmembrane region" description="Helical" evidence="6">
    <location>
        <begin position="210"/>
        <end position="230"/>
    </location>
</feature>
<comment type="subcellular location">
    <subcellularLocation>
        <location evidence="1 6">Cell membrane</location>
        <topology evidence="1 6">Multi-pass membrane protein</topology>
    </subcellularLocation>
</comment>
<organism evidence="8 9">
    <name type="scientific">Mogibacterium kristiansenii</name>
    <dbReference type="NCBI Taxonomy" id="2606708"/>
    <lineage>
        <taxon>Bacteria</taxon>
        <taxon>Bacillati</taxon>
        <taxon>Bacillota</taxon>
        <taxon>Clostridia</taxon>
        <taxon>Peptostreptococcales</taxon>
        <taxon>Anaerovoracaceae</taxon>
        <taxon>Mogibacterium</taxon>
    </lineage>
</organism>
<dbReference type="Proteomes" id="UP000469424">
    <property type="component" value="Unassembled WGS sequence"/>
</dbReference>
<evidence type="ECO:0000256" key="4">
    <source>
        <dbReference type="ARBA" id="ARBA00022989"/>
    </source>
</evidence>
<evidence type="ECO:0000313" key="9">
    <source>
        <dbReference type="Proteomes" id="UP000469424"/>
    </source>
</evidence>
<evidence type="ECO:0000256" key="5">
    <source>
        <dbReference type="ARBA" id="ARBA00023136"/>
    </source>
</evidence>
<dbReference type="InterPro" id="IPR015414">
    <property type="entry name" value="TMEM64"/>
</dbReference>
<feature type="transmembrane region" description="Helical" evidence="6">
    <location>
        <begin position="177"/>
        <end position="198"/>
    </location>
</feature>
<name>A0A6N7XIT4_9FIRM</name>
<dbReference type="Pfam" id="PF09335">
    <property type="entry name" value="VTT_dom"/>
    <property type="match status" value="1"/>
</dbReference>
<dbReference type="GO" id="GO:0005886">
    <property type="term" value="C:plasma membrane"/>
    <property type="evidence" value="ECO:0007669"/>
    <property type="project" value="UniProtKB-SubCell"/>
</dbReference>
<keyword evidence="9" id="KW-1185">Reference proteome</keyword>
<accession>A0A6N7XIT4</accession>
<dbReference type="AlphaFoldDB" id="A0A6N7XIT4"/>
<dbReference type="PANTHER" id="PTHR12677:SF59">
    <property type="entry name" value="GOLGI APPARATUS MEMBRANE PROTEIN TVP38-RELATED"/>
    <property type="match status" value="1"/>
</dbReference>
<evidence type="ECO:0000256" key="6">
    <source>
        <dbReference type="RuleBase" id="RU366058"/>
    </source>
</evidence>
<feature type="transmembrane region" description="Helical" evidence="6">
    <location>
        <begin position="65"/>
        <end position="90"/>
    </location>
</feature>
<comment type="similarity">
    <text evidence="6">Belongs to the TVP38/TMEM64 family.</text>
</comment>
<dbReference type="EMBL" id="VUNA01000014">
    <property type="protein sequence ID" value="MST71128.1"/>
    <property type="molecule type" value="Genomic_DNA"/>
</dbReference>
<evidence type="ECO:0000313" key="8">
    <source>
        <dbReference type="EMBL" id="MST71128.1"/>
    </source>
</evidence>
<evidence type="ECO:0000256" key="3">
    <source>
        <dbReference type="ARBA" id="ARBA00022692"/>
    </source>
</evidence>
<dbReference type="InterPro" id="IPR032816">
    <property type="entry name" value="VTT_dom"/>
</dbReference>
<reference evidence="8 9" key="1">
    <citation type="submission" date="2019-08" db="EMBL/GenBank/DDBJ databases">
        <title>In-depth cultivation of the pig gut microbiome towards novel bacterial diversity and tailored functional studies.</title>
        <authorList>
            <person name="Wylensek D."/>
            <person name="Hitch T.C.A."/>
            <person name="Clavel T."/>
        </authorList>
    </citation>
    <scope>NUCLEOTIDE SEQUENCE [LARGE SCALE GENOMIC DNA]</scope>
    <source>
        <strain evidence="8 9">WCA-MUC-591-APC-4B</strain>
    </source>
</reference>
<keyword evidence="2 6" id="KW-1003">Cell membrane</keyword>
<comment type="caution">
    <text evidence="8">The sequence shown here is derived from an EMBL/GenBank/DDBJ whole genome shotgun (WGS) entry which is preliminary data.</text>
</comment>
<keyword evidence="4 6" id="KW-1133">Transmembrane helix</keyword>
<protein>
    <recommendedName>
        <fullName evidence="6">TVP38/TMEM64 family membrane protein</fullName>
    </recommendedName>
</protein>
<feature type="transmembrane region" description="Helical" evidence="6">
    <location>
        <begin position="151"/>
        <end position="171"/>
    </location>
</feature>
<proteinExistence type="inferred from homology"/>
<dbReference type="PANTHER" id="PTHR12677">
    <property type="entry name" value="GOLGI APPARATUS MEMBRANE PROTEIN TVP38-RELATED"/>
    <property type="match status" value="1"/>
</dbReference>
<feature type="transmembrane region" description="Helical" evidence="6">
    <location>
        <begin position="96"/>
        <end position="120"/>
    </location>
</feature>
<evidence type="ECO:0000256" key="1">
    <source>
        <dbReference type="ARBA" id="ARBA00004651"/>
    </source>
</evidence>
<sequence length="246" mass="26943">MNEKEVNAPKKKHTGKIVLVGLLIACVVIYFAVPSVHTWINNVVAMFKSGDFDQMRNFIAKYGKWAMLVSAFLMVFQSIAAPLPAFFITLTNANLFGWWQGCILSWASAMLGAAVCFYIARILGRDVVEKLCTKGALLSIEKFFDKYGKKCILIARLLPFISFDIVSYAAGLTAMDFGGFMLATGLGQLPASIVYSYVGGMLTGGAQKLFIGLLCLFALAILVTLIRQVWMANHKDISGNDETPQA</sequence>
<feature type="domain" description="VTT" evidence="7">
    <location>
        <begin position="84"/>
        <end position="199"/>
    </location>
</feature>